<feature type="compositionally biased region" description="Polar residues" evidence="1">
    <location>
        <begin position="472"/>
        <end position="486"/>
    </location>
</feature>
<feature type="compositionally biased region" description="Polar residues" evidence="1">
    <location>
        <begin position="369"/>
        <end position="378"/>
    </location>
</feature>
<name>A0A2G5VAB8_9PELO</name>
<keyword evidence="3" id="KW-1185">Reference proteome</keyword>
<feature type="region of interest" description="Disordered" evidence="1">
    <location>
        <begin position="179"/>
        <end position="248"/>
    </location>
</feature>
<feature type="compositionally biased region" description="Basic and acidic residues" evidence="1">
    <location>
        <begin position="232"/>
        <end position="246"/>
    </location>
</feature>
<evidence type="ECO:0000256" key="1">
    <source>
        <dbReference type="SAM" id="MobiDB-lite"/>
    </source>
</evidence>
<proteinExistence type="predicted"/>
<dbReference type="EMBL" id="PDUG01000002">
    <property type="protein sequence ID" value="PIC48611.1"/>
    <property type="molecule type" value="Genomic_DNA"/>
</dbReference>
<feature type="compositionally biased region" description="Basic and acidic residues" evidence="1">
    <location>
        <begin position="644"/>
        <end position="654"/>
    </location>
</feature>
<evidence type="ECO:0000313" key="2">
    <source>
        <dbReference type="EMBL" id="PIC48611.1"/>
    </source>
</evidence>
<feature type="compositionally biased region" description="Polar residues" evidence="1">
    <location>
        <begin position="562"/>
        <end position="576"/>
    </location>
</feature>
<feature type="region of interest" description="Disordered" evidence="1">
    <location>
        <begin position="58"/>
        <end position="77"/>
    </location>
</feature>
<feature type="region of interest" description="Disordered" evidence="1">
    <location>
        <begin position="138"/>
        <end position="158"/>
    </location>
</feature>
<protein>
    <submittedName>
        <fullName evidence="2">Uncharacterized protein</fullName>
    </submittedName>
</protein>
<feature type="region of interest" description="Disordered" evidence="1">
    <location>
        <begin position="1"/>
        <end position="26"/>
    </location>
</feature>
<feature type="compositionally biased region" description="Basic and acidic residues" evidence="1">
    <location>
        <begin position="58"/>
        <end position="68"/>
    </location>
</feature>
<reference evidence="3" key="1">
    <citation type="submission" date="2017-10" db="EMBL/GenBank/DDBJ databases">
        <title>Rapid genome shrinkage in a self-fertile nematode reveals novel sperm competition proteins.</title>
        <authorList>
            <person name="Yin D."/>
            <person name="Schwarz E.M."/>
            <person name="Thomas C.G."/>
            <person name="Felde R.L."/>
            <person name="Korf I.F."/>
            <person name="Cutter A.D."/>
            <person name="Schartner C.M."/>
            <person name="Ralston E.J."/>
            <person name="Meyer B.J."/>
            <person name="Haag E.S."/>
        </authorList>
    </citation>
    <scope>NUCLEOTIDE SEQUENCE [LARGE SCALE GENOMIC DNA]</scope>
    <source>
        <strain evidence="3">JU1422</strain>
    </source>
</reference>
<feature type="compositionally biased region" description="Basic and acidic residues" evidence="1">
    <location>
        <begin position="443"/>
        <end position="456"/>
    </location>
</feature>
<sequence>MNSRRSYGHPPMDRRSRSSSAHLHQPYHAISEVYTKEITHRPIAPASEYPPEVIQILREEPRAPREDPEPTYTPPLIRSRENTWTTENFPIVRVPSAQFTDIMTELYDYHEVNEKFTRRSVSPDVLIRQEDVPKAPILHVIPPTPEKNTPRYGIPLTSSEFQKPLPMYEEYVRMQKDKENRNLITTSSESRSSEFKDSECHVNNNLRHIDSSSSESSESLKRTSSEIQNPPEDVRRHQNAPEDVGKRYVYSHDVYVDSTTGRPYTPGSEELRERKNCDKLKINVYFTPPHPPIEATYKLDEIEIEKHEDIYKLRPSRSATILSANSSSNPSFHPEVSTENPQEMSQNYRRIPTSTSILRKEHEILTVPLNRSQSARQSRISEHSTRRSASRTITERSIPVNSGDTVSINMDEIFPKMPHPQATTNIKKYPSTRSTNSTVTRIPDTRGSIDKGDYPRRVPSVVPSHLRRQETPELQFTRGLSKTPSVQDYKIKRPSERSPSFISSHAPSHKSERSPSEVRIPVTVAHGQQNRPIEKRQSPEELDYGRFPENRNVKDLPYTRGVSKTPSENTERYSNPTVPPQNVHIPYNNTEKERAHAAKSNPSARSSYRSEITEKSGNFYPEISIQRPEGTPELQYTRGISKTPSDKDYKREKSPSSTVHIPYNNPEKERAYQKAQNRGGHSPKRVPPGRTQSPSKPRNPPSASDKTTHSAPYEEIVHIKERYERDETIRRFFPTTTTV</sequence>
<feature type="compositionally biased region" description="Polar residues" evidence="1">
    <location>
        <begin position="690"/>
        <end position="705"/>
    </location>
</feature>
<dbReference type="PANTHER" id="PTHR10006:SF19">
    <property type="entry name" value="MUCIN-1"/>
    <property type="match status" value="1"/>
</dbReference>
<dbReference type="AlphaFoldDB" id="A0A2G5VAB8"/>
<feature type="region of interest" description="Disordered" evidence="1">
    <location>
        <begin position="415"/>
        <end position="714"/>
    </location>
</feature>
<feature type="region of interest" description="Disordered" evidence="1">
    <location>
        <begin position="323"/>
        <end position="347"/>
    </location>
</feature>
<feature type="compositionally biased region" description="Basic and acidic residues" evidence="1">
    <location>
        <begin position="532"/>
        <end position="554"/>
    </location>
</feature>
<feature type="compositionally biased region" description="Polar residues" evidence="1">
    <location>
        <begin position="421"/>
        <end position="440"/>
    </location>
</feature>
<dbReference type="Proteomes" id="UP000230233">
    <property type="component" value="Chromosome II"/>
</dbReference>
<dbReference type="PANTHER" id="PTHR10006">
    <property type="entry name" value="MUCIN-1-RELATED"/>
    <property type="match status" value="1"/>
</dbReference>
<gene>
    <name evidence="2" type="primary">Cni-cnp-2</name>
    <name evidence="2" type="synonym">Cnig_chr_II.g7516</name>
    <name evidence="2" type="ORF">B9Z55_007516</name>
</gene>
<accession>A0A2G5VAB8</accession>
<organism evidence="2 3">
    <name type="scientific">Caenorhabditis nigoni</name>
    <dbReference type="NCBI Taxonomy" id="1611254"/>
    <lineage>
        <taxon>Eukaryota</taxon>
        <taxon>Metazoa</taxon>
        <taxon>Ecdysozoa</taxon>
        <taxon>Nematoda</taxon>
        <taxon>Chromadorea</taxon>
        <taxon>Rhabditida</taxon>
        <taxon>Rhabditina</taxon>
        <taxon>Rhabditomorpha</taxon>
        <taxon>Rhabditoidea</taxon>
        <taxon>Rhabditidae</taxon>
        <taxon>Peloderinae</taxon>
        <taxon>Caenorhabditis</taxon>
    </lineage>
</organism>
<comment type="caution">
    <text evidence="2">The sequence shown here is derived from an EMBL/GenBank/DDBJ whole genome shotgun (WGS) entry which is preliminary data.</text>
</comment>
<evidence type="ECO:0000313" key="3">
    <source>
        <dbReference type="Proteomes" id="UP000230233"/>
    </source>
</evidence>
<feature type="compositionally biased region" description="Polar residues" evidence="1">
    <location>
        <begin position="600"/>
        <end position="610"/>
    </location>
</feature>
<dbReference type="OrthoDB" id="5804272at2759"/>
<feature type="compositionally biased region" description="Polar residues" evidence="1">
    <location>
        <begin position="497"/>
        <end position="506"/>
    </location>
</feature>
<dbReference type="STRING" id="1611254.A0A2G5VAB8"/>
<feature type="compositionally biased region" description="Basic and acidic residues" evidence="1">
    <location>
        <begin position="191"/>
        <end position="200"/>
    </location>
</feature>
<feature type="region of interest" description="Disordered" evidence="1">
    <location>
        <begin position="369"/>
        <end position="397"/>
    </location>
</feature>